<comment type="caution">
    <text evidence="2">The sequence shown here is derived from an EMBL/GenBank/DDBJ whole genome shotgun (WGS) entry which is preliminary data.</text>
</comment>
<dbReference type="AlphaFoldDB" id="A0A918TAF0"/>
<reference evidence="2" key="1">
    <citation type="journal article" date="2014" name="Int. J. Syst. Evol. Microbiol.">
        <title>Complete genome sequence of Corynebacterium casei LMG S-19264T (=DSM 44701T), isolated from a smear-ripened cheese.</title>
        <authorList>
            <consortium name="US DOE Joint Genome Institute (JGI-PGF)"/>
            <person name="Walter F."/>
            <person name="Albersmeier A."/>
            <person name="Kalinowski J."/>
            <person name="Ruckert C."/>
        </authorList>
    </citation>
    <scope>NUCLEOTIDE SEQUENCE</scope>
    <source>
        <strain evidence="2">JCM 4633</strain>
    </source>
</reference>
<dbReference type="Gene3D" id="2.130.10.10">
    <property type="entry name" value="YVTN repeat-like/Quinoprotein amine dehydrogenase"/>
    <property type="match status" value="1"/>
</dbReference>
<proteinExistence type="predicted"/>
<protein>
    <submittedName>
        <fullName evidence="2">Uncharacterized protein</fullName>
    </submittedName>
</protein>
<organism evidence="2 3">
    <name type="scientific">Streptomyces cinnamoneus</name>
    <name type="common">Streptoverticillium cinnamoneum</name>
    <dbReference type="NCBI Taxonomy" id="53446"/>
    <lineage>
        <taxon>Bacteria</taxon>
        <taxon>Bacillati</taxon>
        <taxon>Actinomycetota</taxon>
        <taxon>Actinomycetes</taxon>
        <taxon>Kitasatosporales</taxon>
        <taxon>Streptomycetaceae</taxon>
        <taxon>Streptomyces</taxon>
        <taxon>Streptomyces cinnamoneus group</taxon>
    </lineage>
</organism>
<name>A0A918TAF0_STRCJ</name>
<evidence type="ECO:0000313" key="2">
    <source>
        <dbReference type="EMBL" id="GHC39289.1"/>
    </source>
</evidence>
<dbReference type="InterPro" id="IPR015943">
    <property type="entry name" value="WD40/YVTN_repeat-like_dom_sf"/>
</dbReference>
<reference evidence="2" key="2">
    <citation type="submission" date="2020-09" db="EMBL/GenBank/DDBJ databases">
        <authorList>
            <person name="Sun Q."/>
            <person name="Ohkuma M."/>
        </authorList>
    </citation>
    <scope>NUCLEOTIDE SEQUENCE</scope>
    <source>
        <strain evidence="2">JCM 4633</strain>
    </source>
</reference>
<evidence type="ECO:0000313" key="3">
    <source>
        <dbReference type="Proteomes" id="UP000646244"/>
    </source>
</evidence>
<evidence type="ECO:0000256" key="1">
    <source>
        <dbReference type="SAM" id="MobiDB-lite"/>
    </source>
</evidence>
<dbReference type="SUPFAM" id="SSF63829">
    <property type="entry name" value="Calcium-dependent phosphotriesterase"/>
    <property type="match status" value="1"/>
</dbReference>
<sequence>MPITEFPIDQSGGTRVPHSITVGPTGTDGRRWLWVTTDNNALVQISRSDPTAQTAHTDLVPQYTAGIIKDPTDRKVVWFASPAGPQDYDPIYEFDIDRRKIINKHNLQDDARAQTITSVRFKTSDSPSAPVKDYILFAEPVHTNVGFVEVGQDGANYHSIPTGTDEFNTWLWSVAATVNDPDTPTKYTYWVTGQAHDRPYRKTNGLYWFTPADEGAQWRRIPLPSGGSQVPIHVISGLIQDGTDKNPYLWISARNPNQILRYDIKNRSWKTSSTINGEPRQLAFGPDGNIWVAGTDKIYCFEKDVSRPPVPTPSLPSGSEAYGICIDETSQVIWYTNRKTNKIGKYPIETEGKSSFGKTQMLIQPVKSIIPGSVAEVPLVAEFMADASPTPGIPLTCRIVSQEATFLDGRRECVIETDWTGQVAFPAVQAGKAEEDVVLKIGWGENEPPTTVVLHVRNEPEDDEA</sequence>
<accession>A0A918TAF0</accession>
<dbReference type="InterPro" id="IPR011041">
    <property type="entry name" value="Quinoprot_gluc/sorb_DH_b-prop"/>
</dbReference>
<feature type="region of interest" description="Disordered" evidence="1">
    <location>
        <begin position="1"/>
        <end position="22"/>
    </location>
</feature>
<gene>
    <name evidence="2" type="ORF">GCM10010507_11280</name>
</gene>
<dbReference type="RefSeq" id="WP_190108508.1">
    <property type="nucleotide sequence ID" value="NZ_BMVB01000003.1"/>
</dbReference>
<dbReference type="Proteomes" id="UP000646244">
    <property type="component" value="Unassembled WGS sequence"/>
</dbReference>
<dbReference type="EMBL" id="BMVB01000003">
    <property type="protein sequence ID" value="GHC39289.1"/>
    <property type="molecule type" value="Genomic_DNA"/>
</dbReference>
<dbReference type="SUPFAM" id="SSF50952">
    <property type="entry name" value="Soluble quinoprotein glucose dehydrogenase"/>
    <property type="match status" value="1"/>
</dbReference>